<proteinExistence type="predicted"/>
<sequence>MVDFVRTAFRVSVRRACRAVPAPRSTYHYRSRRPEQAVLRKRIREIAHMRVRYGYRRICVLLRREGWAVNAKRVYRLYTKKP</sequence>
<dbReference type="AlphaFoldDB" id="A0A0J6SMV9"/>
<evidence type="ECO:0000313" key="2">
    <source>
        <dbReference type="EMBL" id="KMO36535.1"/>
    </source>
</evidence>
<dbReference type="PANTHER" id="PTHR47515">
    <property type="entry name" value="LOW CALCIUM RESPONSE LOCUS PROTEIN T"/>
    <property type="match status" value="1"/>
</dbReference>
<dbReference type="PATRIC" id="fig|298794.3.peg.7970"/>
<dbReference type="Pfam" id="PF13276">
    <property type="entry name" value="HTH_21"/>
    <property type="match status" value="1"/>
</dbReference>
<feature type="domain" description="HTH-like" evidence="1">
    <location>
        <begin position="36"/>
        <end position="79"/>
    </location>
</feature>
<dbReference type="PANTHER" id="PTHR47515:SF1">
    <property type="entry name" value="BLR2054 PROTEIN"/>
    <property type="match status" value="1"/>
</dbReference>
<gene>
    <name evidence="2" type="ORF">VQ02_15260</name>
</gene>
<protein>
    <recommendedName>
        <fullName evidence="1">HTH-like domain-containing protein</fullName>
    </recommendedName>
</protein>
<accession>A0A0J6SMV9</accession>
<reference evidence="2 3" key="1">
    <citation type="submission" date="2015-03" db="EMBL/GenBank/DDBJ databases">
        <title>Genome sequencing of Methylobacterium variabile DSM 16961.</title>
        <authorList>
            <person name="Chaudhry V."/>
            <person name="Patil P.B."/>
        </authorList>
    </citation>
    <scope>NUCLEOTIDE SEQUENCE [LARGE SCALE GENOMIC DNA]</scope>
    <source>
        <strain evidence="2 3">DSM 16961</strain>
    </source>
</reference>
<comment type="caution">
    <text evidence="2">The sequence shown here is derived from an EMBL/GenBank/DDBJ whole genome shotgun (WGS) entry which is preliminary data.</text>
</comment>
<dbReference type="Proteomes" id="UP000035955">
    <property type="component" value="Unassembled WGS sequence"/>
</dbReference>
<evidence type="ECO:0000259" key="1">
    <source>
        <dbReference type="Pfam" id="PF13276"/>
    </source>
</evidence>
<name>A0A0J6SMV9_9HYPH</name>
<keyword evidence="3" id="KW-1185">Reference proteome</keyword>
<dbReference type="InterPro" id="IPR025948">
    <property type="entry name" value="HTH-like_dom"/>
</dbReference>
<evidence type="ECO:0000313" key="3">
    <source>
        <dbReference type="Proteomes" id="UP000035955"/>
    </source>
</evidence>
<dbReference type="EMBL" id="LABY01000098">
    <property type="protein sequence ID" value="KMO36535.1"/>
    <property type="molecule type" value="Genomic_DNA"/>
</dbReference>
<organism evidence="2 3">
    <name type="scientific">Methylobacterium variabile</name>
    <dbReference type="NCBI Taxonomy" id="298794"/>
    <lineage>
        <taxon>Bacteria</taxon>
        <taxon>Pseudomonadati</taxon>
        <taxon>Pseudomonadota</taxon>
        <taxon>Alphaproteobacteria</taxon>
        <taxon>Hyphomicrobiales</taxon>
        <taxon>Methylobacteriaceae</taxon>
        <taxon>Methylobacterium</taxon>
    </lineage>
</organism>